<dbReference type="CDD" id="cd12158">
    <property type="entry name" value="ErythrP_dh"/>
    <property type="match status" value="1"/>
</dbReference>
<dbReference type="PROSITE" id="PS00671">
    <property type="entry name" value="D_2_HYDROXYACID_DH_3"/>
    <property type="match status" value="1"/>
</dbReference>
<proteinExistence type="inferred from homology"/>
<dbReference type="Pfam" id="PF11890">
    <property type="entry name" value="DUF3410"/>
    <property type="match status" value="1"/>
</dbReference>
<evidence type="ECO:0000256" key="5">
    <source>
        <dbReference type="RuleBase" id="RU003719"/>
    </source>
</evidence>
<dbReference type="GO" id="GO:0008615">
    <property type="term" value="P:pyridoxine biosynthetic process"/>
    <property type="evidence" value="ECO:0007669"/>
    <property type="project" value="UniProtKB-KW"/>
</dbReference>
<evidence type="ECO:0000256" key="3">
    <source>
        <dbReference type="ARBA" id="ARBA00023027"/>
    </source>
</evidence>
<evidence type="ECO:0000259" key="6">
    <source>
        <dbReference type="Pfam" id="PF00389"/>
    </source>
</evidence>
<dbReference type="GO" id="GO:0051287">
    <property type="term" value="F:NAD binding"/>
    <property type="evidence" value="ECO:0007669"/>
    <property type="project" value="InterPro"/>
</dbReference>
<feature type="domain" description="Erythronate-4-phosphate dehydrogenase dimerisation" evidence="8">
    <location>
        <begin position="307"/>
        <end position="358"/>
    </location>
</feature>
<dbReference type="Pfam" id="PF00389">
    <property type="entry name" value="2-Hacid_dh"/>
    <property type="match status" value="1"/>
</dbReference>
<dbReference type="EMBL" id="DTGZ01000068">
    <property type="protein sequence ID" value="HGV97355.1"/>
    <property type="molecule type" value="Genomic_DNA"/>
</dbReference>
<comment type="similarity">
    <text evidence="5">Belongs to the D-isomer specific 2-hydroxyacid dehydrogenase family.</text>
</comment>
<dbReference type="PANTHER" id="PTHR42938:SF9">
    <property type="entry name" value="FORMATE DEHYDROGENASE 1"/>
    <property type="match status" value="1"/>
</dbReference>
<dbReference type="PANTHER" id="PTHR42938">
    <property type="entry name" value="FORMATE DEHYDROGENASE 1"/>
    <property type="match status" value="1"/>
</dbReference>
<dbReference type="InterPro" id="IPR036291">
    <property type="entry name" value="NAD(P)-bd_dom_sf"/>
</dbReference>
<evidence type="ECO:0000313" key="9">
    <source>
        <dbReference type="EMBL" id="HGV97355.1"/>
    </source>
</evidence>
<dbReference type="HAMAP" id="MF_01825">
    <property type="entry name" value="PdxB"/>
    <property type="match status" value="1"/>
</dbReference>
<name>A0A7C4XEE6_UNCW3</name>
<sequence length="382" mass="43944">MEKLKIIADERIPFLEELFSEIGKVKTISASEISQENIRNYDVLMVRTVTRVDSVLLKNTKIKIVCSMTSGIDHIDERFLKNQNIKLVYAPGANARSVAEYVIASLLIIAKRKKISLQEKTIGVIGVGNVGTKVVQMCTALGMKVLLRDPPKYNRTKNKKYLSLKKPSDAEIITLHVPLTFNGKYKTYHMVDDDFFACLKKGTIFINTSRGSVVDEYALKKYHKKLDGLVLDVWENEPNIDTELIKIVDIGTPHIAGYSLDGKLNATFMVCKKLCKILNKDFKIKKEKILPPLNKELKIYPENENLLEILNSVVLKIYNPVYDHQRLIKMLNLKPEKRGRYFEYLRQNYPVRREFSNFCPVLNDCPERIREVLKGLGFRMKN</sequence>
<keyword evidence="3" id="KW-0520">NAD</keyword>
<dbReference type="GO" id="GO:0005737">
    <property type="term" value="C:cytoplasm"/>
    <property type="evidence" value="ECO:0007669"/>
    <property type="project" value="InterPro"/>
</dbReference>
<dbReference type="GO" id="GO:0033711">
    <property type="term" value="F:4-phosphoerythronate dehydrogenase activity"/>
    <property type="evidence" value="ECO:0007669"/>
    <property type="project" value="InterPro"/>
</dbReference>
<accession>A0A7C4XEE6</accession>
<dbReference type="GO" id="GO:0046983">
    <property type="term" value="F:protein dimerization activity"/>
    <property type="evidence" value="ECO:0007669"/>
    <property type="project" value="InterPro"/>
</dbReference>
<evidence type="ECO:0000259" key="7">
    <source>
        <dbReference type="Pfam" id="PF02826"/>
    </source>
</evidence>
<dbReference type="InterPro" id="IPR006140">
    <property type="entry name" value="D-isomer_DH_NAD-bd"/>
</dbReference>
<reference evidence="9" key="1">
    <citation type="journal article" date="2020" name="mSystems">
        <title>Genome- and Community-Level Interaction Insights into Carbon Utilization and Element Cycling Functions of Hydrothermarchaeota in Hydrothermal Sediment.</title>
        <authorList>
            <person name="Zhou Z."/>
            <person name="Liu Y."/>
            <person name="Xu W."/>
            <person name="Pan J."/>
            <person name="Luo Z.H."/>
            <person name="Li M."/>
        </authorList>
    </citation>
    <scope>NUCLEOTIDE SEQUENCE [LARGE SCALE GENOMIC DNA]</scope>
    <source>
        <strain evidence="9">SpSt-774</strain>
    </source>
</reference>
<dbReference type="AlphaFoldDB" id="A0A7C4XEE6"/>
<dbReference type="InterPro" id="IPR029753">
    <property type="entry name" value="D-isomer_DH_CS"/>
</dbReference>
<dbReference type="InterPro" id="IPR006139">
    <property type="entry name" value="D-isomer_2_OHA_DH_cat_dom"/>
</dbReference>
<dbReference type="InterPro" id="IPR020921">
    <property type="entry name" value="Erythronate-4-P_DHase"/>
</dbReference>
<feature type="domain" description="D-isomer specific 2-hydroxyacid dehydrogenase catalytic" evidence="6">
    <location>
        <begin position="9"/>
        <end position="279"/>
    </location>
</feature>
<keyword evidence="4" id="KW-0664">Pyridoxine biosynthesis</keyword>
<keyword evidence="2 5" id="KW-0560">Oxidoreductase</keyword>
<evidence type="ECO:0000256" key="2">
    <source>
        <dbReference type="ARBA" id="ARBA00023002"/>
    </source>
</evidence>
<dbReference type="Gene3D" id="3.40.50.720">
    <property type="entry name" value="NAD(P)-binding Rossmann-like Domain"/>
    <property type="match status" value="2"/>
</dbReference>
<evidence type="ECO:0000256" key="4">
    <source>
        <dbReference type="ARBA" id="ARBA00023096"/>
    </source>
</evidence>
<dbReference type="Pfam" id="PF02826">
    <property type="entry name" value="2-Hacid_dh_C"/>
    <property type="match status" value="1"/>
</dbReference>
<gene>
    <name evidence="9" type="ORF">ENV60_03545</name>
</gene>
<comment type="caution">
    <text evidence="9">The sequence shown here is derived from an EMBL/GenBank/DDBJ whole genome shotgun (WGS) entry which is preliminary data.</text>
</comment>
<dbReference type="InterPro" id="IPR024531">
    <property type="entry name" value="Erythronate-4-P_DHase_dimer"/>
</dbReference>
<dbReference type="Gene3D" id="3.30.1370.170">
    <property type="match status" value="1"/>
</dbReference>
<dbReference type="InterPro" id="IPR038251">
    <property type="entry name" value="PdxB_dimer_sf"/>
</dbReference>
<evidence type="ECO:0000256" key="1">
    <source>
        <dbReference type="ARBA" id="ARBA00022490"/>
    </source>
</evidence>
<dbReference type="SUPFAM" id="SSF51735">
    <property type="entry name" value="NAD(P)-binding Rossmann-fold domains"/>
    <property type="match status" value="1"/>
</dbReference>
<dbReference type="SUPFAM" id="SSF52283">
    <property type="entry name" value="Formate/glycerate dehydrogenase catalytic domain-like"/>
    <property type="match status" value="1"/>
</dbReference>
<organism evidence="9">
    <name type="scientific">candidate division WOR-3 bacterium</name>
    <dbReference type="NCBI Taxonomy" id="2052148"/>
    <lineage>
        <taxon>Bacteria</taxon>
        <taxon>Bacteria division WOR-3</taxon>
    </lineage>
</organism>
<feature type="domain" description="D-isomer specific 2-hydroxyacid dehydrogenase NAD-binding" evidence="7">
    <location>
        <begin position="113"/>
        <end position="256"/>
    </location>
</feature>
<protein>
    <submittedName>
        <fullName evidence="9">4-phosphoerythronate dehydrogenase</fullName>
    </submittedName>
</protein>
<evidence type="ECO:0000259" key="8">
    <source>
        <dbReference type="Pfam" id="PF11890"/>
    </source>
</evidence>
<keyword evidence="1" id="KW-0963">Cytoplasm</keyword>